<sequence length="233" mass="24923">MTTNAPSLGRLQGMDLPRFEDLAASTDPMLDRLALALAAALRPVDVEGALATLDALGEEVARALGGADRTPQAEASALTHVLGTRHGFHGDTEQYDRPENSLLDRVLERRRGLPILLSTVYVEVARRAGVPLAGVGLPGHYVVGHFGGAEPLLLDPFAGGLPLAGDVPWAFVRPWTPQQTAMRMLNNLVPAFQRRGDLTRALRAAELRLALPAGEDELARVRAELVALRAGLN</sequence>
<reference evidence="3 4" key="1">
    <citation type="submission" date="2018-10" db="EMBL/GenBank/DDBJ databases">
        <title>Genomic Encyclopedia of Archaeal and Bacterial Type Strains, Phase II (KMG-II): from individual species to whole genera.</title>
        <authorList>
            <person name="Goeker M."/>
        </authorList>
    </citation>
    <scope>NUCLEOTIDE SEQUENCE [LARGE SCALE GENOMIC DNA]</scope>
    <source>
        <strain evidence="3 4">DSM 14954</strain>
    </source>
</reference>
<evidence type="ECO:0000256" key="1">
    <source>
        <dbReference type="ARBA" id="ARBA00007100"/>
    </source>
</evidence>
<feature type="domain" description="Protein SirB1 N-terminal" evidence="2">
    <location>
        <begin position="49"/>
        <end position="163"/>
    </location>
</feature>
<dbReference type="EMBL" id="RBIL01000002">
    <property type="protein sequence ID" value="RKQ86473.1"/>
    <property type="molecule type" value="Genomic_DNA"/>
</dbReference>
<comment type="caution">
    <text evidence="3">The sequence shown here is derived from an EMBL/GenBank/DDBJ whole genome shotgun (WGS) entry which is preliminary data.</text>
</comment>
<evidence type="ECO:0000313" key="3">
    <source>
        <dbReference type="EMBL" id="RKQ86473.1"/>
    </source>
</evidence>
<dbReference type="AlphaFoldDB" id="A0A660L3K2"/>
<dbReference type="Proteomes" id="UP000278962">
    <property type="component" value="Unassembled WGS sequence"/>
</dbReference>
<accession>A0A660L3K2</accession>
<protein>
    <submittedName>
        <fullName evidence="3">Transglutaminase superfamily protein</fullName>
    </submittedName>
</protein>
<evidence type="ECO:0000313" key="4">
    <source>
        <dbReference type="Proteomes" id="UP000278962"/>
    </source>
</evidence>
<evidence type="ECO:0000259" key="2">
    <source>
        <dbReference type="Pfam" id="PF13369"/>
    </source>
</evidence>
<dbReference type="Pfam" id="PF13369">
    <property type="entry name" value="Transglut_core2"/>
    <property type="match status" value="1"/>
</dbReference>
<organism evidence="3 4">
    <name type="scientific">Solirubrobacter pauli</name>
    <dbReference type="NCBI Taxonomy" id="166793"/>
    <lineage>
        <taxon>Bacteria</taxon>
        <taxon>Bacillati</taxon>
        <taxon>Actinomycetota</taxon>
        <taxon>Thermoleophilia</taxon>
        <taxon>Solirubrobacterales</taxon>
        <taxon>Solirubrobacteraceae</taxon>
        <taxon>Solirubrobacter</taxon>
    </lineage>
</organism>
<dbReference type="PANTHER" id="PTHR31350:SF21">
    <property type="entry name" value="F-BOX ONLY PROTEIN 21"/>
    <property type="match status" value="1"/>
</dbReference>
<dbReference type="PANTHER" id="PTHR31350">
    <property type="entry name" value="SI:DKEY-261L7.2"/>
    <property type="match status" value="1"/>
</dbReference>
<name>A0A660L3K2_9ACTN</name>
<comment type="similarity">
    <text evidence="1">Belongs to the UPF0162 family.</text>
</comment>
<proteinExistence type="inferred from homology"/>
<dbReference type="InterPro" id="IPR032698">
    <property type="entry name" value="SirB1_N"/>
</dbReference>
<keyword evidence="4" id="KW-1185">Reference proteome</keyword>
<gene>
    <name evidence="3" type="ORF">C8N24_4485</name>
</gene>